<evidence type="ECO:0000313" key="11">
    <source>
        <dbReference type="Proteomes" id="UP000183046"/>
    </source>
</evidence>
<dbReference type="AlphaFoldDB" id="A0A1G5M3G1"/>
<feature type="domain" description="Nitrite/sulphite reductase 4Fe-4S" evidence="8">
    <location>
        <begin position="413"/>
        <end position="547"/>
    </location>
</feature>
<evidence type="ECO:0000256" key="6">
    <source>
        <dbReference type="ARBA" id="ARBA00023004"/>
    </source>
</evidence>
<dbReference type="InterPro" id="IPR005117">
    <property type="entry name" value="NiRdtase/SiRdtase_haem-b_fer"/>
</dbReference>
<dbReference type="GO" id="GO:0046872">
    <property type="term" value="F:metal ion binding"/>
    <property type="evidence" value="ECO:0007669"/>
    <property type="project" value="UniProtKB-KW"/>
</dbReference>
<keyword evidence="5" id="KW-0560">Oxidoreductase</keyword>
<evidence type="ECO:0000256" key="4">
    <source>
        <dbReference type="ARBA" id="ARBA00022723"/>
    </source>
</evidence>
<organism evidence="10 11">
    <name type="scientific">Pseudomonas oryzihabitans</name>
    <dbReference type="NCBI Taxonomy" id="47885"/>
    <lineage>
        <taxon>Bacteria</taxon>
        <taxon>Pseudomonadati</taxon>
        <taxon>Pseudomonadota</taxon>
        <taxon>Gammaproteobacteria</taxon>
        <taxon>Pseudomonadales</taxon>
        <taxon>Pseudomonadaceae</taxon>
        <taxon>Pseudomonas</taxon>
    </lineage>
</organism>
<dbReference type="GO" id="GO:0020037">
    <property type="term" value="F:heme binding"/>
    <property type="evidence" value="ECO:0007669"/>
    <property type="project" value="InterPro"/>
</dbReference>
<comment type="cofactor">
    <cofactor evidence="1">
        <name>siroheme</name>
        <dbReference type="ChEBI" id="CHEBI:60052"/>
    </cofactor>
</comment>
<dbReference type="Gene3D" id="3.90.480.10">
    <property type="entry name" value="Sulfite Reductase Hemoprotein,Domain 2"/>
    <property type="match status" value="1"/>
</dbReference>
<dbReference type="InterPro" id="IPR045169">
    <property type="entry name" value="NO2/SO3_Rdtase_4Fe4S_prot"/>
</dbReference>
<evidence type="ECO:0000256" key="5">
    <source>
        <dbReference type="ARBA" id="ARBA00023002"/>
    </source>
</evidence>
<dbReference type="Proteomes" id="UP000183046">
    <property type="component" value="Unassembled WGS sequence"/>
</dbReference>
<dbReference type="EMBL" id="FMWB01000001">
    <property type="protein sequence ID" value="SCZ19078.1"/>
    <property type="molecule type" value="Genomic_DNA"/>
</dbReference>
<keyword evidence="4" id="KW-0479">Metal-binding</keyword>
<dbReference type="SUPFAM" id="SSF56014">
    <property type="entry name" value="Nitrite and sulphite reductase 4Fe-4S domain-like"/>
    <property type="match status" value="2"/>
</dbReference>
<accession>A0A1G5M3G1</accession>
<dbReference type="GO" id="GO:0051539">
    <property type="term" value="F:4 iron, 4 sulfur cluster binding"/>
    <property type="evidence" value="ECO:0007669"/>
    <property type="project" value="UniProtKB-KW"/>
</dbReference>
<dbReference type="GO" id="GO:0009337">
    <property type="term" value="C:sulfite reductase complex (NADPH)"/>
    <property type="evidence" value="ECO:0007669"/>
    <property type="project" value="TreeGrafter"/>
</dbReference>
<evidence type="ECO:0000256" key="2">
    <source>
        <dbReference type="ARBA" id="ARBA00001966"/>
    </source>
</evidence>
<dbReference type="Gene3D" id="3.30.413.10">
    <property type="entry name" value="Sulfite Reductase Hemoprotein, domain 1"/>
    <property type="match status" value="2"/>
</dbReference>
<name>A0A1G5M3G1_9PSED</name>
<evidence type="ECO:0000259" key="8">
    <source>
        <dbReference type="Pfam" id="PF01077"/>
    </source>
</evidence>
<dbReference type="PANTHER" id="PTHR11493:SF47">
    <property type="entry name" value="SULFITE REDUCTASE [NADPH] SUBUNIT BETA"/>
    <property type="match status" value="1"/>
</dbReference>
<comment type="cofactor">
    <cofactor evidence="2">
        <name>[4Fe-4S] cluster</name>
        <dbReference type="ChEBI" id="CHEBI:49883"/>
    </cofactor>
</comment>
<dbReference type="OrthoDB" id="3189055at2"/>
<dbReference type="Gene3D" id="3.90.480.20">
    <property type="match status" value="1"/>
</dbReference>
<dbReference type="eggNOG" id="COG0155">
    <property type="taxonomic scope" value="Bacteria"/>
</dbReference>
<protein>
    <submittedName>
        <fullName evidence="10">Sulfite reductase (NADPH) hemoprotein beta-component</fullName>
    </submittedName>
</protein>
<dbReference type="GO" id="GO:0000103">
    <property type="term" value="P:sulfate assimilation"/>
    <property type="evidence" value="ECO:0007669"/>
    <property type="project" value="TreeGrafter"/>
</dbReference>
<keyword evidence="3" id="KW-0004">4Fe-4S</keyword>
<keyword evidence="7" id="KW-0411">Iron-sulfur</keyword>
<reference evidence="11" key="1">
    <citation type="submission" date="2016-10" db="EMBL/GenBank/DDBJ databases">
        <authorList>
            <person name="de Groot N.N."/>
        </authorList>
    </citation>
    <scope>NUCLEOTIDE SEQUENCE [LARGE SCALE GENOMIC DNA]</scope>
    <source>
        <strain evidence="11">DSM 15758</strain>
    </source>
</reference>
<dbReference type="GO" id="GO:0016002">
    <property type="term" value="F:sulfite reductase activity"/>
    <property type="evidence" value="ECO:0007669"/>
    <property type="project" value="TreeGrafter"/>
</dbReference>
<dbReference type="Pfam" id="PF03460">
    <property type="entry name" value="NIR_SIR_ferr"/>
    <property type="match status" value="2"/>
</dbReference>
<gene>
    <name evidence="10" type="ORF">SAMN05216279_10137</name>
</gene>
<dbReference type="Pfam" id="PF01077">
    <property type="entry name" value="NIR_SIR"/>
    <property type="match status" value="2"/>
</dbReference>
<dbReference type="GO" id="GO:0050311">
    <property type="term" value="F:sulfite reductase (ferredoxin) activity"/>
    <property type="evidence" value="ECO:0007669"/>
    <property type="project" value="TreeGrafter"/>
</dbReference>
<dbReference type="InterPro" id="IPR045854">
    <property type="entry name" value="NO2/SO3_Rdtase_4Fe4S_sf"/>
</dbReference>
<feature type="domain" description="Nitrite/Sulfite reductase ferredoxin-like" evidence="9">
    <location>
        <begin position="53"/>
        <end position="109"/>
    </location>
</feature>
<keyword evidence="6" id="KW-0408">Iron</keyword>
<dbReference type="SUPFAM" id="SSF55124">
    <property type="entry name" value="Nitrite/Sulfite reductase N-terminal domain-like"/>
    <property type="match status" value="2"/>
</dbReference>
<dbReference type="InterPro" id="IPR006067">
    <property type="entry name" value="NO2/SO3_Rdtase_4Fe4S_dom"/>
</dbReference>
<feature type="domain" description="Nitrite/sulphite reductase 4Fe-4S" evidence="8">
    <location>
        <begin position="119"/>
        <end position="273"/>
    </location>
</feature>
<evidence type="ECO:0000256" key="3">
    <source>
        <dbReference type="ARBA" id="ARBA00022485"/>
    </source>
</evidence>
<dbReference type="PANTHER" id="PTHR11493">
    <property type="entry name" value="SULFITE REDUCTASE [NADPH] SUBUNIT BETA-RELATED"/>
    <property type="match status" value="1"/>
</dbReference>
<evidence type="ECO:0000256" key="1">
    <source>
        <dbReference type="ARBA" id="ARBA00001929"/>
    </source>
</evidence>
<feature type="domain" description="Nitrite/Sulfite reductase ferredoxin-like" evidence="9">
    <location>
        <begin position="346"/>
        <end position="398"/>
    </location>
</feature>
<dbReference type="InterPro" id="IPR036136">
    <property type="entry name" value="Nit/Sulf_reduc_fer-like_dom_sf"/>
</dbReference>
<evidence type="ECO:0000256" key="7">
    <source>
        <dbReference type="ARBA" id="ARBA00023014"/>
    </source>
</evidence>
<dbReference type="FunFam" id="3.30.413.10:FF:000016">
    <property type="entry name" value="Sulfite reductase subunit beta"/>
    <property type="match status" value="1"/>
</dbReference>
<dbReference type="RefSeq" id="WP_074582441.1">
    <property type="nucleotide sequence ID" value="NZ_FMWB01000001.1"/>
</dbReference>
<proteinExistence type="predicted"/>
<comment type="caution">
    <text evidence="10">The sequence shown here is derived from an EMBL/GenBank/DDBJ whole genome shotgun (WGS) entry which is preliminary data.</text>
</comment>
<evidence type="ECO:0000259" key="9">
    <source>
        <dbReference type="Pfam" id="PF03460"/>
    </source>
</evidence>
<dbReference type="FunFam" id="3.30.413.10:FF:000020">
    <property type="entry name" value="Sulfite reductase"/>
    <property type="match status" value="1"/>
</dbReference>
<evidence type="ECO:0000313" key="10">
    <source>
        <dbReference type="EMBL" id="SCZ19078.1"/>
    </source>
</evidence>
<sequence length="552" mass="62762">MYVYDQYDQRIVEERVAQFRDQTRRFLAGELGGEEYRPLRLQNGLYIQRYAPMLRVAVPYGLLNTIQVRKLAQIARDYDKGYAHISTRQNFQFNWPELEDVPEILAELATVQMHAIQTSGNCIRNTTTDQFAGVAHDELIDPRPWCEIIRQWSTFHPEFAFLPRKFKIAVNGAALDRAAIEVHDIGLEAVRNEAGELGFRVLVGGGQGRTPHTGEFIREFLPWQHLLSYLEATLRVYNRYGRRDNKFKARIKILVKALGAEAFAEKVEAEWAHLKDGPITLTDAEVARVSAFFVDPAYAELQDQDETLARLDAEHPGFARWRQRNTFRHKRPGYVAVTLSLKPTGVAPGDVTDRQLDAMADLADRYSFGELRTSHQQNVIFADVRQDQLLELWHALREHGFATPNIGLLTDMICCPGGDFCSLANAKSIPIAESIQRRFDDLDYLFDIGELDLNISGCMNACGHHHVGHIGILGVDKKGEEFYQVSLGGDAGRDATLAKILGPSFAQDQMPEVIGKLINVYVEQRTEDERFIDTYRRIGIDPFKERVYAKNH</sequence>
<dbReference type="STRING" id="237610.BJP27_02545"/>